<sequence>MKQITKDTLIQLRKTQQKEFYGSQAQPMFVDGVFNPDNWNGGDGIIRQYFSDYNGKVRIGTLAMDIDFTYNSVHFWGDIIITHTWYDDQNYVTITFVGLFEKDEKLQLDDYDFEHVAFLTWYKNRGRTESVKFDGKPMTEEQYLFVLNALQETGYKFNLS</sequence>
<proteinExistence type="predicted"/>
<gene>
    <name evidence="1" type="ORF">JK635_02190</name>
</gene>
<dbReference type="EMBL" id="JAESWB010000025">
    <property type="protein sequence ID" value="MBL4951049.1"/>
    <property type="molecule type" value="Genomic_DNA"/>
</dbReference>
<reference evidence="1 2" key="1">
    <citation type="submission" date="2021-01" db="EMBL/GenBank/DDBJ databases">
        <title>Genome public.</title>
        <authorList>
            <person name="Liu C."/>
            <person name="Sun Q."/>
        </authorList>
    </citation>
    <scope>NUCLEOTIDE SEQUENCE [LARGE SCALE GENOMIC DNA]</scope>
    <source>
        <strain evidence="1 2">YIM B02564</strain>
    </source>
</reference>
<evidence type="ECO:0008006" key="3">
    <source>
        <dbReference type="Google" id="ProtNLM"/>
    </source>
</evidence>
<organism evidence="1 2">
    <name type="scientific">Neobacillus paridis</name>
    <dbReference type="NCBI Taxonomy" id="2803862"/>
    <lineage>
        <taxon>Bacteria</taxon>
        <taxon>Bacillati</taxon>
        <taxon>Bacillota</taxon>
        <taxon>Bacilli</taxon>
        <taxon>Bacillales</taxon>
        <taxon>Bacillaceae</taxon>
        <taxon>Neobacillus</taxon>
    </lineage>
</organism>
<name>A0ABS1TJ36_9BACI</name>
<keyword evidence="2" id="KW-1185">Reference proteome</keyword>
<dbReference type="RefSeq" id="WP_202651997.1">
    <property type="nucleotide sequence ID" value="NZ_JAESWB010000025.1"/>
</dbReference>
<evidence type="ECO:0000313" key="2">
    <source>
        <dbReference type="Proteomes" id="UP000623967"/>
    </source>
</evidence>
<comment type="caution">
    <text evidence="1">The sequence shown here is derived from an EMBL/GenBank/DDBJ whole genome shotgun (WGS) entry which is preliminary data.</text>
</comment>
<evidence type="ECO:0000313" key="1">
    <source>
        <dbReference type="EMBL" id="MBL4951049.1"/>
    </source>
</evidence>
<dbReference type="Proteomes" id="UP000623967">
    <property type="component" value="Unassembled WGS sequence"/>
</dbReference>
<protein>
    <recommendedName>
        <fullName evidence="3">Nuclear transport factor 2 family protein</fullName>
    </recommendedName>
</protein>
<accession>A0ABS1TJ36</accession>